<sequence length="67" mass="7227">GLSLFVIVRDFLVMLDKACKEVGASQKKVAGQSQSSGSCNPASQLYPQEKQFPAVLDDHLDSLDSND</sequence>
<evidence type="ECO:0000313" key="1">
    <source>
        <dbReference type="EMBL" id="KAF7083742.1"/>
    </source>
</evidence>
<organism evidence="1">
    <name type="scientific">Triticum aestivum</name>
    <name type="common">Wheat</name>
    <dbReference type="NCBI Taxonomy" id="4565"/>
    <lineage>
        <taxon>Eukaryota</taxon>
        <taxon>Viridiplantae</taxon>
        <taxon>Streptophyta</taxon>
        <taxon>Embryophyta</taxon>
        <taxon>Tracheophyta</taxon>
        <taxon>Spermatophyta</taxon>
        <taxon>Magnoliopsida</taxon>
        <taxon>Liliopsida</taxon>
        <taxon>Poales</taxon>
        <taxon>Poaceae</taxon>
        <taxon>BOP clade</taxon>
        <taxon>Pooideae</taxon>
        <taxon>Triticodae</taxon>
        <taxon>Triticeae</taxon>
        <taxon>Triticinae</taxon>
        <taxon>Triticum</taxon>
    </lineage>
</organism>
<dbReference type="EMBL" id="CM022227">
    <property type="protein sequence ID" value="KAF7083742.1"/>
    <property type="molecule type" value="Genomic_DNA"/>
</dbReference>
<proteinExistence type="predicted"/>
<name>A0A9R1IGH5_WHEAT</name>
<comment type="caution">
    <text evidence="1">The sequence shown here is derived from an EMBL/GenBank/DDBJ whole genome shotgun (WGS) entry which is preliminary data.</text>
</comment>
<reference evidence="1" key="1">
    <citation type="journal article" date="2017" name="Gigascience">
        <title>The first near-complete assembly of the hexaploid bread wheat genome, Triticum aestivum.</title>
        <authorList>
            <person name="Zimin A.V."/>
            <person name="Puiu D."/>
            <person name="Hall R."/>
            <person name="Kingan S."/>
            <person name="Clavijo B.J."/>
            <person name="Salzberg S.L."/>
        </authorList>
    </citation>
    <scope>NUCLEOTIDE SEQUENCE</scope>
    <source>
        <tissue evidence="1">Leaf</tissue>
    </source>
</reference>
<dbReference type="AlphaFoldDB" id="A0A9R1IGH5"/>
<reference evidence="1" key="2">
    <citation type="submission" date="2020-03" db="EMBL/GenBank/DDBJ databases">
        <title>The second near-complete assembly of the hexaploid bread wheat (Triticum aestivum) genome.</title>
        <authorList>
            <person name="Zimin A.V."/>
            <person name="Puiu D."/>
            <person name="Shumante A."/>
            <person name="Alonge M."/>
            <person name="Salzberg S.L."/>
        </authorList>
    </citation>
    <scope>NUCLEOTIDE SEQUENCE</scope>
    <source>
        <tissue evidence="1">Leaf</tissue>
    </source>
</reference>
<feature type="non-terminal residue" evidence="1">
    <location>
        <position position="1"/>
    </location>
</feature>
<accession>A0A9R1IGH5</accession>
<gene>
    <name evidence="1" type="ORF">CFC21_087501</name>
</gene>
<dbReference type="OrthoDB" id="1745320at2759"/>
<protein>
    <submittedName>
        <fullName evidence="1">Uncharacterized protein</fullName>
    </submittedName>
</protein>
<dbReference type="Proteomes" id="UP000815260">
    <property type="component" value="Chromosome 6B"/>
</dbReference>